<evidence type="ECO:0000256" key="2">
    <source>
        <dbReference type="SAM" id="Phobius"/>
    </source>
</evidence>
<evidence type="ECO:0008006" key="5">
    <source>
        <dbReference type="Google" id="ProtNLM"/>
    </source>
</evidence>
<evidence type="ECO:0000313" key="3">
    <source>
        <dbReference type="EMBL" id="MDR6529589.1"/>
    </source>
</evidence>
<dbReference type="Proteomes" id="UP001262754">
    <property type="component" value="Unassembled WGS sequence"/>
</dbReference>
<evidence type="ECO:0000313" key="4">
    <source>
        <dbReference type="Proteomes" id="UP001262754"/>
    </source>
</evidence>
<keyword evidence="2" id="KW-0472">Membrane</keyword>
<comment type="caution">
    <text evidence="3">The sequence shown here is derived from an EMBL/GenBank/DDBJ whole genome shotgun (WGS) entry which is preliminary data.</text>
</comment>
<keyword evidence="4" id="KW-1185">Reference proteome</keyword>
<proteinExistence type="predicted"/>
<dbReference type="EMBL" id="JAVDRL010000001">
    <property type="protein sequence ID" value="MDR6529589.1"/>
    <property type="molecule type" value="Genomic_DNA"/>
</dbReference>
<keyword evidence="2" id="KW-1133">Transmembrane helix</keyword>
<dbReference type="RefSeq" id="WP_057183460.1">
    <property type="nucleotide sequence ID" value="NZ_JAVDRL010000001.1"/>
</dbReference>
<evidence type="ECO:0000256" key="1">
    <source>
        <dbReference type="SAM" id="MobiDB-lite"/>
    </source>
</evidence>
<feature type="transmembrane region" description="Helical" evidence="2">
    <location>
        <begin position="21"/>
        <end position="41"/>
    </location>
</feature>
<gene>
    <name evidence="3" type="ORF">J2800_000304</name>
</gene>
<feature type="region of interest" description="Disordered" evidence="1">
    <location>
        <begin position="108"/>
        <end position="161"/>
    </location>
</feature>
<accession>A0ABU1MTS9</accession>
<reference evidence="3 4" key="1">
    <citation type="submission" date="2023-07" db="EMBL/GenBank/DDBJ databases">
        <title>Sorghum-associated microbial communities from plants grown in Nebraska, USA.</title>
        <authorList>
            <person name="Schachtman D."/>
        </authorList>
    </citation>
    <scope>NUCLEOTIDE SEQUENCE [LARGE SCALE GENOMIC DNA]</scope>
    <source>
        <strain evidence="3 4">DS2154</strain>
    </source>
</reference>
<organism evidence="3 4">
    <name type="scientific">Caulobacter rhizosphaerae</name>
    <dbReference type="NCBI Taxonomy" id="2010972"/>
    <lineage>
        <taxon>Bacteria</taxon>
        <taxon>Pseudomonadati</taxon>
        <taxon>Pseudomonadota</taxon>
        <taxon>Alphaproteobacteria</taxon>
        <taxon>Caulobacterales</taxon>
        <taxon>Caulobacteraceae</taxon>
        <taxon>Caulobacter</taxon>
    </lineage>
</organism>
<sequence length="161" mass="16562">MNDETGKIVRLGVLFRGAAQVSLLVGLLAGLTACASSISPFTPPPADPSSPVAAAANAAAKDSKDAVAPRFIDIPAIPTDVRTPVQFKKAVGAEKIAADKLKRDTAPSTWTLSDTEGYASKARKIGKAPPSDIPTDADRAATEAFAKAARDRATAPPSKPQ</sequence>
<protein>
    <recommendedName>
        <fullName evidence="5">Beta-barrel assembly complex subunit BamF</fullName>
    </recommendedName>
</protein>
<keyword evidence="2" id="KW-0812">Transmembrane</keyword>
<name>A0ABU1MTS9_9CAUL</name>
<dbReference type="PROSITE" id="PS51257">
    <property type="entry name" value="PROKAR_LIPOPROTEIN"/>
    <property type="match status" value="1"/>
</dbReference>